<proteinExistence type="predicted"/>
<feature type="region of interest" description="Disordered" evidence="1">
    <location>
        <begin position="284"/>
        <end position="309"/>
    </location>
</feature>
<dbReference type="Proteomes" id="UP000601435">
    <property type="component" value="Unassembled WGS sequence"/>
</dbReference>
<gene>
    <name evidence="3" type="ORF">SNEC2469_LOCUS16550</name>
</gene>
<comment type="caution">
    <text evidence="3">The sequence shown here is derived from an EMBL/GenBank/DDBJ whole genome shotgun (WGS) entry which is preliminary data.</text>
</comment>
<evidence type="ECO:0000259" key="2">
    <source>
        <dbReference type="Pfam" id="PF00024"/>
    </source>
</evidence>
<protein>
    <recommendedName>
        <fullName evidence="2">Apple domain-containing protein</fullName>
    </recommendedName>
</protein>
<feature type="compositionally biased region" description="Acidic residues" evidence="1">
    <location>
        <begin position="297"/>
        <end position="309"/>
    </location>
</feature>
<evidence type="ECO:0000256" key="1">
    <source>
        <dbReference type="SAM" id="MobiDB-lite"/>
    </source>
</evidence>
<sequence>MKSTFSMKGRCQDQNELEYVNPDGAADVLYIYPKEDHNNAFSLCSSGTIDPSVCYRLVNMAHHYSVHFVRVASVQEAIAFVKGMPSNVRLKHVVLGGHGDPRSLAWGGADTESDTVMPELRVDEPVTRELLDALYPHLIVDGTERTRSTVFLDACLNGKPVADKNMLLFVAHQLAGAEVFASKISFDNSQFVLDNYLHFNAHIMSQKQDKMVSAMFHPGLRALHYHPNRVCKKKELVMAQSMELCAELCQKAGDACAAFTYFPEGNKRVTQVCFHSKRCESMKRSKKGAMVFTKETEQEDDSDDSDEED</sequence>
<feature type="domain" description="Apple" evidence="2">
    <location>
        <begin position="234"/>
        <end position="286"/>
    </location>
</feature>
<dbReference type="InterPro" id="IPR003609">
    <property type="entry name" value="Pan_app"/>
</dbReference>
<organism evidence="3 4">
    <name type="scientific">Symbiodinium necroappetens</name>
    <dbReference type="NCBI Taxonomy" id="1628268"/>
    <lineage>
        <taxon>Eukaryota</taxon>
        <taxon>Sar</taxon>
        <taxon>Alveolata</taxon>
        <taxon>Dinophyceae</taxon>
        <taxon>Suessiales</taxon>
        <taxon>Symbiodiniaceae</taxon>
        <taxon>Symbiodinium</taxon>
    </lineage>
</organism>
<evidence type="ECO:0000313" key="4">
    <source>
        <dbReference type="Proteomes" id="UP000601435"/>
    </source>
</evidence>
<evidence type="ECO:0000313" key="3">
    <source>
        <dbReference type="EMBL" id="CAE7568267.1"/>
    </source>
</evidence>
<reference evidence="3" key="1">
    <citation type="submission" date="2021-02" db="EMBL/GenBank/DDBJ databases">
        <authorList>
            <person name="Dougan E. K."/>
            <person name="Rhodes N."/>
            <person name="Thang M."/>
            <person name="Chan C."/>
        </authorList>
    </citation>
    <scope>NUCLEOTIDE SEQUENCE</scope>
</reference>
<dbReference type="AlphaFoldDB" id="A0A812UHV5"/>
<dbReference type="OrthoDB" id="410590at2759"/>
<dbReference type="Pfam" id="PF00024">
    <property type="entry name" value="PAN_1"/>
    <property type="match status" value="1"/>
</dbReference>
<accession>A0A812UHV5</accession>
<dbReference type="EMBL" id="CAJNJA010026976">
    <property type="protein sequence ID" value="CAE7568267.1"/>
    <property type="molecule type" value="Genomic_DNA"/>
</dbReference>
<keyword evidence="4" id="KW-1185">Reference proteome</keyword>
<name>A0A812UHV5_9DINO</name>